<proteinExistence type="predicted"/>
<dbReference type="RefSeq" id="XP_029241721.1">
    <property type="nucleotide sequence ID" value="XM_029378452.1"/>
</dbReference>
<feature type="region of interest" description="Disordered" evidence="1">
    <location>
        <begin position="71"/>
        <end position="123"/>
    </location>
</feature>
<keyword evidence="3" id="KW-1185">Reference proteome</keyword>
<accession>A0A422NYX8</accession>
<dbReference type="EMBL" id="MKGL01000028">
    <property type="protein sequence ID" value="RNF10703.1"/>
    <property type="molecule type" value="Genomic_DNA"/>
</dbReference>
<dbReference type="VEuPathDB" id="TriTrypDB:TRSC58_04889"/>
<name>A0A422NYX8_TRYRA</name>
<dbReference type="PROSITE" id="PS51257">
    <property type="entry name" value="PROKAR_LIPOPROTEIN"/>
    <property type="match status" value="1"/>
</dbReference>
<evidence type="ECO:0000256" key="1">
    <source>
        <dbReference type="SAM" id="MobiDB-lite"/>
    </source>
</evidence>
<evidence type="ECO:0000313" key="3">
    <source>
        <dbReference type="Proteomes" id="UP000283634"/>
    </source>
</evidence>
<dbReference type="OMA" id="KRFRHYI"/>
<evidence type="ECO:0000313" key="2">
    <source>
        <dbReference type="EMBL" id="RNF10703.1"/>
    </source>
</evidence>
<comment type="caution">
    <text evidence="2">The sequence shown here is derived from an EMBL/GenBank/DDBJ whole genome shotgun (WGS) entry which is preliminary data.</text>
</comment>
<feature type="compositionally biased region" description="Pro residues" evidence="1">
    <location>
        <begin position="211"/>
        <end position="220"/>
    </location>
</feature>
<dbReference type="AlphaFoldDB" id="A0A422NYX8"/>
<dbReference type="Proteomes" id="UP000283634">
    <property type="component" value="Unassembled WGS sequence"/>
</dbReference>
<feature type="compositionally biased region" description="Polar residues" evidence="1">
    <location>
        <begin position="221"/>
        <end position="232"/>
    </location>
</feature>
<organism evidence="2 3">
    <name type="scientific">Trypanosoma rangeli</name>
    <dbReference type="NCBI Taxonomy" id="5698"/>
    <lineage>
        <taxon>Eukaryota</taxon>
        <taxon>Discoba</taxon>
        <taxon>Euglenozoa</taxon>
        <taxon>Kinetoplastea</taxon>
        <taxon>Metakinetoplastina</taxon>
        <taxon>Trypanosomatida</taxon>
        <taxon>Trypanosomatidae</taxon>
        <taxon>Trypanosoma</taxon>
        <taxon>Herpetosoma</taxon>
    </lineage>
</organism>
<gene>
    <name evidence="2" type="ORF">TraAM80_01407</name>
</gene>
<reference evidence="2 3" key="1">
    <citation type="journal article" date="2018" name="BMC Genomics">
        <title>Genomic comparison of Trypanosoma conorhini and Trypanosoma rangeli to Trypanosoma cruzi strains of high and low virulence.</title>
        <authorList>
            <person name="Bradwell K.R."/>
            <person name="Koparde V.N."/>
            <person name="Matveyev A.V."/>
            <person name="Serrano M.G."/>
            <person name="Alves J.M."/>
            <person name="Parikh H."/>
            <person name="Huang B."/>
            <person name="Lee V."/>
            <person name="Espinosa-Alvarez O."/>
            <person name="Ortiz P.A."/>
            <person name="Costa-Martins A.G."/>
            <person name="Teixeira M.M."/>
            <person name="Buck G.A."/>
        </authorList>
    </citation>
    <scope>NUCLEOTIDE SEQUENCE [LARGE SCALE GENOMIC DNA]</scope>
    <source>
        <strain evidence="2 3">AM80</strain>
    </source>
</reference>
<protein>
    <submittedName>
        <fullName evidence="2">Uncharacterized protein</fullName>
    </submittedName>
</protein>
<sequence length="679" mass="75401">MRCRPLVCLLPLRRLTPLMTVASSCHFNSVVVSIRWHFDEVPSVTASSSSASRPAISEEDQKVVPQAHAVNPAAATTGPNASSTEPRHGDGDGTASTGAVAAGNTNSLEMPLRHKTSAASSSDARYAPWEIRALLLPLIPLGGDTVPLRDIVHLLPTAAQEEMQRDGGSPLAYVRQHLADDVVVRGTELSRRTVDLDSATPRGGVRRSAAVPPPPPPPPVNTNRVSTRPLSQATGGAKSVLEVMDTLVEFIPTFFVQQQMVADHMPSEIARHYADSSFLFYIKRFRHYIDIRAHHGNTEIRLRPDFAHPKRGTADARYTSGLNNSDILSQLARGRRPPRNSEANLIHFILPRIPSTYTPLATVLQDVSDIVSRHPSFDPRLGVTGLFEKYPEYFQIVDAKLRVRPFHSAPNSLNDLNGTTSPLPKIYAKVKQLVDDYAEGKDYNVEADKAAAVVPTGKLYALLTTTEKKQVKTQCRSFPRFLRLHGEEIVVSVDNMKVYQFRPTYERCAETIMDQRLTMSSLSPDDPVLKIPAAMDDSTSADWAVRELYDALPLMQCAELEEVMSLVPPSVKNALPREEAKLVEHLALYPDYFLTWQYPDDPSVIVVQRAKLELLPMEEGDIARMILPMIPQGGIEVKRLLRRVPLPLQRHFYRHGLKKVLGGMKEYFLVAGERVVRVG</sequence>
<feature type="region of interest" description="Disordered" evidence="1">
    <location>
        <begin position="193"/>
        <end position="232"/>
    </location>
</feature>
<dbReference type="GeneID" id="40325340"/>
<dbReference type="OrthoDB" id="246619at2759"/>